<evidence type="ECO:0000256" key="1">
    <source>
        <dbReference type="SAM" id="MobiDB-lite"/>
    </source>
</evidence>
<feature type="compositionally biased region" description="Polar residues" evidence="1">
    <location>
        <begin position="152"/>
        <end position="166"/>
    </location>
</feature>
<reference evidence="2 3" key="1">
    <citation type="submission" date="2021-06" db="EMBL/GenBank/DDBJ databases">
        <authorList>
            <person name="Palmer J.M."/>
        </authorList>
    </citation>
    <scope>NUCLEOTIDE SEQUENCE [LARGE SCALE GENOMIC DNA]</scope>
    <source>
        <strain evidence="2 3">CL_MEX2019</strain>
        <tissue evidence="2">Muscle</tissue>
    </source>
</reference>
<keyword evidence="3" id="KW-1185">Reference proteome</keyword>
<feature type="compositionally biased region" description="Basic and acidic residues" evidence="1">
    <location>
        <begin position="201"/>
        <end position="210"/>
    </location>
</feature>
<feature type="compositionally biased region" description="Basic and acidic residues" evidence="1">
    <location>
        <begin position="123"/>
        <end position="142"/>
    </location>
</feature>
<evidence type="ECO:0000313" key="3">
    <source>
        <dbReference type="Proteomes" id="UP001352852"/>
    </source>
</evidence>
<feature type="compositionally biased region" description="Low complexity" evidence="1">
    <location>
        <begin position="182"/>
        <end position="195"/>
    </location>
</feature>
<evidence type="ECO:0000313" key="2">
    <source>
        <dbReference type="EMBL" id="MED6288205.1"/>
    </source>
</evidence>
<proteinExistence type="predicted"/>
<protein>
    <submittedName>
        <fullName evidence="2">Uncharacterized protein</fullName>
    </submittedName>
</protein>
<name>A0ABU7EN13_9TELE</name>
<sequence>MLTLGWFSTLASKEMDPGDRRYGNTQAPNPMIHSVFDSNVFHCPLSERNPFLSLLIQLNLACVINHQSQGFILLDLPPPPIPPPAVLKSPTHPSKAALEGRGVISPKPGEGRDKRGGGYRPQEGSDPRTSSSERKDAQDRQKAAHGGRGNKPESSTASKAQQNTGSEDILPYSRPQFPTVNSPRDPSSSSSMSSRGSGGRRRGEGARRNPGDMVVNNSVAFHQGEEELEMLES</sequence>
<accession>A0ABU7EN13</accession>
<feature type="region of interest" description="Disordered" evidence="1">
    <location>
        <begin position="84"/>
        <end position="233"/>
    </location>
</feature>
<dbReference type="EMBL" id="JAHUTJ010060017">
    <property type="protein sequence ID" value="MED6288205.1"/>
    <property type="molecule type" value="Genomic_DNA"/>
</dbReference>
<comment type="caution">
    <text evidence="2">The sequence shown here is derived from an EMBL/GenBank/DDBJ whole genome shotgun (WGS) entry which is preliminary data.</text>
</comment>
<gene>
    <name evidence="2" type="ORF">CHARACLAT_024180</name>
</gene>
<organism evidence="2 3">
    <name type="scientific">Characodon lateralis</name>
    <dbReference type="NCBI Taxonomy" id="208331"/>
    <lineage>
        <taxon>Eukaryota</taxon>
        <taxon>Metazoa</taxon>
        <taxon>Chordata</taxon>
        <taxon>Craniata</taxon>
        <taxon>Vertebrata</taxon>
        <taxon>Euteleostomi</taxon>
        <taxon>Actinopterygii</taxon>
        <taxon>Neopterygii</taxon>
        <taxon>Teleostei</taxon>
        <taxon>Neoteleostei</taxon>
        <taxon>Acanthomorphata</taxon>
        <taxon>Ovalentaria</taxon>
        <taxon>Atherinomorphae</taxon>
        <taxon>Cyprinodontiformes</taxon>
        <taxon>Goodeidae</taxon>
        <taxon>Characodon</taxon>
    </lineage>
</organism>
<dbReference type="Proteomes" id="UP001352852">
    <property type="component" value="Unassembled WGS sequence"/>
</dbReference>